<protein>
    <submittedName>
        <fullName evidence="1">Uncharacterized protein</fullName>
    </submittedName>
</protein>
<evidence type="ECO:0000313" key="1">
    <source>
        <dbReference type="EMBL" id="MDN3568772.1"/>
    </source>
</evidence>
<accession>A0ABT8AG18</accession>
<gene>
    <name evidence="1" type="ORF">QWZ14_30720</name>
</gene>
<dbReference type="RefSeq" id="WP_290320892.1">
    <property type="nucleotide sequence ID" value="NZ_JAUFPN010000305.1"/>
</dbReference>
<name>A0ABT8AG18_9PROT</name>
<evidence type="ECO:0000313" key="2">
    <source>
        <dbReference type="Proteomes" id="UP001529369"/>
    </source>
</evidence>
<reference evidence="2" key="1">
    <citation type="journal article" date="2019" name="Int. J. Syst. Evol. Microbiol.">
        <title>The Global Catalogue of Microorganisms (GCM) 10K type strain sequencing project: providing services to taxonomists for standard genome sequencing and annotation.</title>
        <authorList>
            <consortium name="The Broad Institute Genomics Platform"/>
            <consortium name="The Broad Institute Genome Sequencing Center for Infectious Disease"/>
            <person name="Wu L."/>
            <person name="Ma J."/>
        </authorList>
    </citation>
    <scope>NUCLEOTIDE SEQUENCE [LARGE SCALE GENOMIC DNA]</scope>
    <source>
        <strain evidence="2">CECT 7131</strain>
    </source>
</reference>
<comment type="caution">
    <text evidence="1">The sequence shown here is derived from an EMBL/GenBank/DDBJ whole genome shotgun (WGS) entry which is preliminary data.</text>
</comment>
<dbReference type="EMBL" id="JAUFPN010000305">
    <property type="protein sequence ID" value="MDN3568772.1"/>
    <property type="molecule type" value="Genomic_DNA"/>
</dbReference>
<keyword evidence="2" id="KW-1185">Reference proteome</keyword>
<sequence length="192" mass="21549">MELLTPVFRGYAEEVEAILPPELRLNWRKAVAFTHRAKGRKALDHRELLLAMAELDTDETRPPRDLATAVLARFPVAPGAGLEARSHVQLPDGSYPARKDLLDRLTDQYGDERTALLQEIAVARRLTDRTRKRADRIIREGISVPAPGTGRRHDAVFVAKLGALRDTKRIPRVTANQVDQVRNAIRKASKKP</sequence>
<organism evidence="1 2">
    <name type="scientific">Paeniroseomonas aquatica</name>
    <dbReference type="NCBI Taxonomy" id="373043"/>
    <lineage>
        <taxon>Bacteria</taxon>
        <taxon>Pseudomonadati</taxon>
        <taxon>Pseudomonadota</taxon>
        <taxon>Alphaproteobacteria</taxon>
        <taxon>Acetobacterales</taxon>
        <taxon>Acetobacteraceae</taxon>
        <taxon>Paeniroseomonas</taxon>
    </lineage>
</organism>
<dbReference type="Proteomes" id="UP001529369">
    <property type="component" value="Unassembled WGS sequence"/>
</dbReference>
<proteinExistence type="predicted"/>